<evidence type="ECO:0000256" key="7">
    <source>
        <dbReference type="ARBA" id="ARBA00022833"/>
    </source>
</evidence>
<dbReference type="SMART" id="SM00490">
    <property type="entry name" value="HELICc"/>
    <property type="match status" value="1"/>
</dbReference>
<evidence type="ECO:0000256" key="4">
    <source>
        <dbReference type="ARBA" id="ARBA00022771"/>
    </source>
</evidence>
<evidence type="ECO:0000256" key="6">
    <source>
        <dbReference type="ARBA" id="ARBA00022806"/>
    </source>
</evidence>
<dbReference type="InterPro" id="IPR049730">
    <property type="entry name" value="SNF2/RAD54-like_C"/>
</dbReference>
<dbReference type="GO" id="GO:0005737">
    <property type="term" value="C:cytoplasm"/>
    <property type="evidence" value="ECO:0007669"/>
    <property type="project" value="TreeGrafter"/>
</dbReference>
<evidence type="ECO:0000256" key="5">
    <source>
        <dbReference type="ARBA" id="ARBA00022801"/>
    </source>
</evidence>
<dbReference type="CDD" id="cd18793">
    <property type="entry name" value="SF2_C_SNF"/>
    <property type="match status" value="1"/>
</dbReference>
<dbReference type="Pfam" id="PF13445">
    <property type="entry name" value="zf-RING_UBOX"/>
    <property type="match status" value="1"/>
</dbReference>
<evidence type="ECO:0000256" key="1">
    <source>
        <dbReference type="ARBA" id="ARBA00007025"/>
    </source>
</evidence>
<keyword evidence="2" id="KW-0479">Metal-binding</keyword>
<feature type="compositionally biased region" description="Acidic residues" evidence="10">
    <location>
        <begin position="400"/>
        <end position="411"/>
    </location>
</feature>
<evidence type="ECO:0000256" key="9">
    <source>
        <dbReference type="PROSITE-ProRule" id="PRU00175"/>
    </source>
</evidence>
<reference evidence="14" key="1">
    <citation type="submission" date="2020-11" db="EMBL/GenBank/DDBJ databases">
        <authorList>
            <consortium name="DOE Joint Genome Institute"/>
            <person name="Ahrendt S."/>
            <person name="Riley R."/>
            <person name="Andreopoulos W."/>
            <person name="Labutti K."/>
            <person name="Pangilinan J."/>
            <person name="Ruiz-Duenas F.J."/>
            <person name="Barrasa J.M."/>
            <person name="Sanchez-Garcia M."/>
            <person name="Camarero S."/>
            <person name="Miyauchi S."/>
            <person name="Serrano A."/>
            <person name="Linde D."/>
            <person name="Babiker R."/>
            <person name="Drula E."/>
            <person name="Ayuso-Fernandez I."/>
            <person name="Pacheco R."/>
            <person name="Padilla G."/>
            <person name="Ferreira P."/>
            <person name="Barriuso J."/>
            <person name="Kellner H."/>
            <person name="Castanera R."/>
            <person name="Alfaro M."/>
            <person name="Ramirez L."/>
            <person name="Pisabarro A.G."/>
            <person name="Kuo A."/>
            <person name="Tritt A."/>
            <person name="Lipzen A."/>
            <person name="He G."/>
            <person name="Yan M."/>
            <person name="Ng V."/>
            <person name="Cullen D."/>
            <person name="Martin F."/>
            <person name="Rosso M.-N."/>
            <person name="Henrissat B."/>
            <person name="Hibbett D."/>
            <person name="Martinez A.T."/>
            <person name="Grigoriev I.V."/>
        </authorList>
    </citation>
    <scope>NUCLEOTIDE SEQUENCE</scope>
    <source>
        <strain evidence="14">CBS 506.95</strain>
    </source>
</reference>
<dbReference type="InterPro" id="IPR027370">
    <property type="entry name" value="Znf-RING_euk"/>
</dbReference>
<feature type="compositionally biased region" description="Basic and acidic residues" evidence="10">
    <location>
        <begin position="434"/>
        <end position="453"/>
    </location>
</feature>
<protein>
    <submittedName>
        <fullName evidence="14">SNF2 family N-terminal domain-containing protein</fullName>
    </submittedName>
</protein>
<feature type="domain" description="RING-type" evidence="11">
    <location>
        <begin position="902"/>
        <end position="950"/>
    </location>
</feature>
<dbReference type="InterPro" id="IPR014001">
    <property type="entry name" value="Helicase_ATP-bd"/>
</dbReference>
<dbReference type="CDD" id="cd16504">
    <property type="entry name" value="RING-HC_COP1"/>
    <property type="match status" value="1"/>
</dbReference>
<feature type="domain" description="Helicase C-terminal" evidence="13">
    <location>
        <begin position="1112"/>
        <end position="1266"/>
    </location>
</feature>
<keyword evidence="8" id="KW-0067">ATP-binding</keyword>
<keyword evidence="6" id="KW-0347">Helicase</keyword>
<organism evidence="14 15">
    <name type="scientific">Crepidotus variabilis</name>
    <dbReference type="NCBI Taxonomy" id="179855"/>
    <lineage>
        <taxon>Eukaryota</taxon>
        <taxon>Fungi</taxon>
        <taxon>Dikarya</taxon>
        <taxon>Basidiomycota</taxon>
        <taxon>Agaricomycotina</taxon>
        <taxon>Agaricomycetes</taxon>
        <taxon>Agaricomycetidae</taxon>
        <taxon>Agaricales</taxon>
        <taxon>Agaricineae</taxon>
        <taxon>Crepidotaceae</taxon>
        <taxon>Crepidotus</taxon>
    </lineage>
</organism>
<feature type="compositionally biased region" description="Polar residues" evidence="10">
    <location>
        <begin position="195"/>
        <end position="204"/>
    </location>
</feature>
<evidence type="ECO:0000313" key="14">
    <source>
        <dbReference type="EMBL" id="KAF9527621.1"/>
    </source>
</evidence>
<dbReference type="Pfam" id="PF00176">
    <property type="entry name" value="SNF2-rel_dom"/>
    <property type="match status" value="1"/>
</dbReference>
<dbReference type="GO" id="GO:0008094">
    <property type="term" value="F:ATP-dependent activity, acting on DNA"/>
    <property type="evidence" value="ECO:0007669"/>
    <property type="project" value="TreeGrafter"/>
</dbReference>
<sequence>MADFDPSTLLNRAKAQLGLPLTAPDAQIPPHYLTELEKHLILYPEGYKFRVTLHGGKGFGSLKCLEAGCGEVISLKRRFGGDGGKRSGFGSLSNFRAHLADHNEISSFVEEAKPAVHPVDTGVNTSMLEASIDTRSLIAAHHDNTAFSIAPVKAEVLAPTFPRKRLSDDAFNAENRPQNRDSAYSPLNKKPRTGPNITNPLTSVTNRTVKGLPDQDQEMLPAFHAPGPMQRLQDIRLAIAGQQSNINRVSVKPRPSPEELLFVRDCQNELQRLLQLQQACYQEVAMHPSSSNNSAISQMPQQSSHQQIRPLASSQVSLKREPVEARPFPMDIDVKPIFDPPANGATVDQKPVIVAGPSWGPQKSEPPPFFHKVQAQASTSRLPRPSAPAELPRRVLNYSDSDDSDENDNNYEYDLDASAFMNRIGMKAPAPIIDDGRDSDGDFHGRGKDLYEGPRATQDDLQKFLLHANAETFDGNASVDKALERLGLKSLNDTVPGMEITLMAHQAIGVAWMMDKEAGVNKGGCLADEMGLGKTVQMMAAMLMNPPKGKGSKTTLIIAPLALLDQWKTEIEEKTNCGLQCYIYHGAARTTSRKKLLAHDVVLTTFNTLSREWPDYENEMKRKKQAKKRGDAFIASDDDDDMKDAGYRQQKRKEKAGLLFQVEFYRTILDEGQNIRNRRTRVSRAVVDIQATYRWCLTGTPIVNTLSDAFGYLRFLKIRPWYDWAEFNERIARKEKKNPALAITRLHAITNTFLLRRKKDTKLDGKPLIELPEKEVKMIKLEFSKEERDIYSMIEARNQAIFNRFLRAGTVLKNYHQVLVLLLRLRQICSHASLIAEGSNALVSPDEAKQGIKIVFSSELTRASRLISEEFVVKMKKKLREGALARISAEKNSTNATVEDDCPICFDLMTDAVITPCGHTFCRECIVDCIHQKGPVEAGAENENGCPCCRQALDINKLFSRSAFEPTNKELNGLFTDDGDIDMSADDEGHQDSDEDDDTVYDPKGKGKAPARPRMARRKAFVVSDDDEDDDMSDFIVESDEDEEAKDARRAIKERLGKKRAHIILDSDDELDTPEEKEVLFGVRQKQNLPKEALKLLPRFLPSSKMKYMMEQIQKLFKTKPDEKVLVISQWTSCLQLVSNYLTEKNIPHVKYQGDMSRPKREQAVKVFMAKEKAKVMLMSLKCGGVGLNLTRANNVISLDLGWSQAIESQAFDRVHRLGQKRDVLVQRVVIADTVEDRILALQERKQSLADGTLGEGSGKKMGRLSVAELANLFGLDARGRRLHD</sequence>
<feature type="region of interest" description="Disordered" evidence="10">
    <location>
        <begin position="168"/>
        <end position="204"/>
    </location>
</feature>
<dbReference type="InterPro" id="IPR038718">
    <property type="entry name" value="SNF2-like_sf"/>
</dbReference>
<accession>A0A9P6EDU6</accession>
<dbReference type="SMART" id="SM00184">
    <property type="entry name" value="RING"/>
    <property type="match status" value="1"/>
</dbReference>
<name>A0A9P6EDU6_9AGAR</name>
<evidence type="ECO:0000313" key="15">
    <source>
        <dbReference type="Proteomes" id="UP000807306"/>
    </source>
</evidence>
<dbReference type="OrthoDB" id="423559at2759"/>
<dbReference type="GO" id="GO:0005634">
    <property type="term" value="C:nucleus"/>
    <property type="evidence" value="ECO:0007669"/>
    <property type="project" value="TreeGrafter"/>
</dbReference>
<dbReference type="InterPro" id="IPR027417">
    <property type="entry name" value="P-loop_NTPase"/>
</dbReference>
<dbReference type="PANTHER" id="PTHR45626:SF16">
    <property type="entry name" value="ATP-DEPENDENT HELICASE ULS1"/>
    <property type="match status" value="1"/>
</dbReference>
<comment type="caution">
    <text evidence="14">The sequence shown here is derived from an EMBL/GenBank/DDBJ whole genome shotgun (WGS) entry which is preliminary data.</text>
</comment>
<evidence type="ECO:0000259" key="11">
    <source>
        <dbReference type="PROSITE" id="PS50089"/>
    </source>
</evidence>
<dbReference type="InterPro" id="IPR001650">
    <property type="entry name" value="Helicase_C-like"/>
</dbReference>
<dbReference type="Pfam" id="PF00271">
    <property type="entry name" value="Helicase_C"/>
    <property type="match status" value="1"/>
</dbReference>
<dbReference type="GO" id="GO:0004386">
    <property type="term" value="F:helicase activity"/>
    <property type="evidence" value="ECO:0007669"/>
    <property type="project" value="UniProtKB-KW"/>
</dbReference>
<evidence type="ECO:0000256" key="10">
    <source>
        <dbReference type="SAM" id="MobiDB-lite"/>
    </source>
</evidence>
<dbReference type="PROSITE" id="PS50089">
    <property type="entry name" value="ZF_RING_2"/>
    <property type="match status" value="1"/>
</dbReference>
<feature type="compositionally biased region" description="Polar residues" evidence="10">
    <location>
        <begin position="289"/>
        <end position="317"/>
    </location>
</feature>
<dbReference type="PROSITE" id="PS51192">
    <property type="entry name" value="HELICASE_ATP_BIND_1"/>
    <property type="match status" value="1"/>
</dbReference>
<evidence type="ECO:0000259" key="12">
    <source>
        <dbReference type="PROSITE" id="PS51192"/>
    </source>
</evidence>
<evidence type="ECO:0000259" key="13">
    <source>
        <dbReference type="PROSITE" id="PS51194"/>
    </source>
</evidence>
<feature type="domain" description="Helicase ATP-binding" evidence="12">
    <location>
        <begin position="515"/>
        <end position="719"/>
    </location>
</feature>
<evidence type="ECO:0000256" key="8">
    <source>
        <dbReference type="ARBA" id="ARBA00022840"/>
    </source>
</evidence>
<comment type="similarity">
    <text evidence="1">Belongs to the SNF2/RAD54 helicase family.</text>
</comment>
<feature type="region of interest" description="Disordered" evidence="10">
    <location>
        <begin position="970"/>
        <end position="1018"/>
    </location>
</feature>
<feature type="region of interest" description="Disordered" evidence="10">
    <location>
        <begin position="289"/>
        <end position="320"/>
    </location>
</feature>
<keyword evidence="5" id="KW-0378">Hydrolase</keyword>
<dbReference type="Gene3D" id="3.30.40.10">
    <property type="entry name" value="Zinc/RING finger domain, C3HC4 (zinc finger)"/>
    <property type="match status" value="1"/>
</dbReference>
<feature type="region of interest" description="Disordered" evidence="10">
    <location>
        <begin position="431"/>
        <end position="453"/>
    </location>
</feature>
<keyword evidence="15" id="KW-1185">Reference proteome</keyword>
<dbReference type="PROSITE" id="PS00518">
    <property type="entry name" value="ZF_RING_1"/>
    <property type="match status" value="1"/>
</dbReference>
<keyword evidence="7" id="KW-0862">Zinc</keyword>
<keyword evidence="4 9" id="KW-0863">Zinc-finger</keyword>
<dbReference type="Proteomes" id="UP000807306">
    <property type="component" value="Unassembled WGS sequence"/>
</dbReference>
<feature type="region of interest" description="Disordered" evidence="10">
    <location>
        <begin position="374"/>
        <end position="411"/>
    </location>
</feature>
<dbReference type="GO" id="GO:0016787">
    <property type="term" value="F:hydrolase activity"/>
    <property type="evidence" value="ECO:0007669"/>
    <property type="project" value="UniProtKB-KW"/>
</dbReference>
<dbReference type="Gene3D" id="3.40.50.10810">
    <property type="entry name" value="Tandem AAA-ATPase domain"/>
    <property type="match status" value="1"/>
</dbReference>
<evidence type="ECO:0000256" key="2">
    <source>
        <dbReference type="ARBA" id="ARBA00022723"/>
    </source>
</evidence>
<dbReference type="InterPro" id="IPR000330">
    <property type="entry name" value="SNF2_N"/>
</dbReference>
<dbReference type="InterPro" id="IPR001841">
    <property type="entry name" value="Znf_RING"/>
</dbReference>
<dbReference type="InterPro" id="IPR017907">
    <property type="entry name" value="Znf_RING_CS"/>
</dbReference>
<dbReference type="CDD" id="cd18008">
    <property type="entry name" value="DEXDc_SHPRH-like"/>
    <property type="match status" value="1"/>
</dbReference>
<gene>
    <name evidence="14" type="ORF">CPB83DRAFT_815113</name>
</gene>
<dbReference type="SMART" id="SM00487">
    <property type="entry name" value="DEXDc"/>
    <property type="match status" value="1"/>
</dbReference>
<feature type="compositionally biased region" description="Basic residues" evidence="10">
    <location>
        <begin position="1006"/>
        <end position="1018"/>
    </location>
</feature>
<dbReference type="EMBL" id="MU157859">
    <property type="protein sequence ID" value="KAF9527621.1"/>
    <property type="molecule type" value="Genomic_DNA"/>
</dbReference>
<dbReference type="PROSITE" id="PS51194">
    <property type="entry name" value="HELICASE_CTER"/>
    <property type="match status" value="1"/>
</dbReference>
<dbReference type="GO" id="GO:0000724">
    <property type="term" value="P:double-strand break repair via homologous recombination"/>
    <property type="evidence" value="ECO:0007669"/>
    <property type="project" value="TreeGrafter"/>
</dbReference>
<keyword evidence="3" id="KW-0547">Nucleotide-binding</keyword>
<dbReference type="InterPro" id="IPR013083">
    <property type="entry name" value="Znf_RING/FYVE/PHD"/>
</dbReference>
<evidence type="ECO:0000256" key="3">
    <source>
        <dbReference type="ARBA" id="ARBA00022741"/>
    </source>
</evidence>
<dbReference type="GO" id="GO:0005524">
    <property type="term" value="F:ATP binding"/>
    <property type="evidence" value="ECO:0007669"/>
    <property type="project" value="UniProtKB-KW"/>
</dbReference>
<proteinExistence type="inferred from homology"/>
<dbReference type="PANTHER" id="PTHR45626">
    <property type="entry name" value="TRANSCRIPTION TERMINATION FACTOR 2-RELATED"/>
    <property type="match status" value="1"/>
</dbReference>
<dbReference type="InterPro" id="IPR050628">
    <property type="entry name" value="SNF2_RAD54_helicase_TF"/>
</dbReference>
<dbReference type="GO" id="GO:0008270">
    <property type="term" value="F:zinc ion binding"/>
    <property type="evidence" value="ECO:0007669"/>
    <property type="project" value="UniProtKB-KW"/>
</dbReference>
<feature type="compositionally biased region" description="Acidic residues" evidence="10">
    <location>
        <begin position="977"/>
        <end position="986"/>
    </location>
</feature>
<dbReference type="SUPFAM" id="SSF57850">
    <property type="entry name" value="RING/U-box"/>
    <property type="match status" value="1"/>
</dbReference>
<dbReference type="Gene3D" id="3.40.50.300">
    <property type="entry name" value="P-loop containing nucleotide triphosphate hydrolases"/>
    <property type="match status" value="1"/>
</dbReference>
<dbReference type="SUPFAM" id="SSF52540">
    <property type="entry name" value="P-loop containing nucleoside triphosphate hydrolases"/>
    <property type="match status" value="2"/>
</dbReference>